<feature type="transmembrane region" description="Helical" evidence="1">
    <location>
        <begin position="176"/>
        <end position="192"/>
    </location>
</feature>
<dbReference type="EMBL" id="ADMC01000002">
    <property type="protein sequence ID" value="EHP50960.1"/>
    <property type="molecule type" value="Genomic_DNA"/>
</dbReference>
<proteinExistence type="predicted"/>
<dbReference type="HOGENOM" id="CLU_051806_3_0_10"/>
<organism evidence="3 4">
    <name type="scientific">Odoribacter laneus YIT 12061</name>
    <dbReference type="NCBI Taxonomy" id="742817"/>
    <lineage>
        <taxon>Bacteria</taxon>
        <taxon>Pseudomonadati</taxon>
        <taxon>Bacteroidota</taxon>
        <taxon>Bacteroidia</taxon>
        <taxon>Bacteroidales</taxon>
        <taxon>Odoribacteraceae</taxon>
        <taxon>Odoribacter</taxon>
    </lineage>
</organism>
<evidence type="ECO:0000256" key="1">
    <source>
        <dbReference type="SAM" id="Phobius"/>
    </source>
</evidence>
<comment type="caution">
    <text evidence="3">The sequence shown here is derived from an EMBL/GenBank/DDBJ whole genome shotgun (WGS) entry which is preliminary data.</text>
</comment>
<dbReference type="InterPro" id="IPR003675">
    <property type="entry name" value="Rce1/LyrA-like_dom"/>
</dbReference>
<keyword evidence="1" id="KW-1133">Transmembrane helix</keyword>
<feature type="transmembrane region" description="Helical" evidence="1">
    <location>
        <begin position="227"/>
        <end position="245"/>
    </location>
</feature>
<dbReference type="PANTHER" id="PTHR39430">
    <property type="entry name" value="MEMBRANE-ASSOCIATED PROTEASE-RELATED"/>
    <property type="match status" value="1"/>
</dbReference>
<feature type="transmembrane region" description="Helical" evidence="1">
    <location>
        <begin position="60"/>
        <end position="82"/>
    </location>
</feature>
<feature type="transmembrane region" description="Helical" evidence="1">
    <location>
        <begin position="12"/>
        <end position="40"/>
    </location>
</feature>
<dbReference type="Pfam" id="PF02517">
    <property type="entry name" value="Rce1-like"/>
    <property type="match status" value="1"/>
</dbReference>
<dbReference type="Proteomes" id="UP000004892">
    <property type="component" value="Unassembled WGS sequence"/>
</dbReference>
<gene>
    <name evidence="3" type="ORF">HMPREF9449_00287</name>
</gene>
<feature type="domain" description="CAAX prenyl protease 2/Lysostaphin resistance protein A-like" evidence="2">
    <location>
        <begin position="139"/>
        <end position="238"/>
    </location>
</feature>
<keyword evidence="1" id="KW-0472">Membrane</keyword>
<feature type="transmembrane region" description="Helical" evidence="1">
    <location>
        <begin position="198"/>
        <end position="220"/>
    </location>
</feature>
<protein>
    <recommendedName>
        <fullName evidence="2">CAAX prenyl protease 2/Lysostaphin resistance protein A-like domain-containing protein</fullName>
    </recommendedName>
</protein>
<reference evidence="3 4" key="1">
    <citation type="submission" date="2012-01" db="EMBL/GenBank/DDBJ databases">
        <title>The Genome Sequence of Odoribacter laneus YIT 12061.</title>
        <authorList>
            <consortium name="The Broad Institute Genome Sequencing Platform"/>
            <person name="Earl A."/>
            <person name="Ward D."/>
            <person name="Feldgarden M."/>
            <person name="Gevers D."/>
            <person name="Morotomi M."/>
            <person name="Young S.K."/>
            <person name="Zeng Q."/>
            <person name="Gargeya S."/>
            <person name="Fitzgerald M."/>
            <person name="Haas B."/>
            <person name="Abouelleil A."/>
            <person name="Alvarado L."/>
            <person name="Arachchi H.M."/>
            <person name="Berlin A."/>
            <person name="Chapman S.B."/>
            <person name="Gearin G."/>
            <person name="Goldberg J."/>
            <person name="Griggs A."/>
            <person name="Gujja S."/>
            <person name="Hansen M."/>
            <person name="Heiman D."/>
            <person name="Howarth C."/>
            <person name="Larimer J."/>
            <person name="Lui A."/>
            <person name="MacDonald P.J.P."/>
            <person name="McCowen C."/>
            <person name="Montmayeur A."/>
            <person name="Murphy C."/>
            <person name="Neiman D."/>
            <person name="Pearson M."/>
            <person name="Priest M."/>
            <person name="Roberts A."/>
            <person name="Saif S."/>
            <person name="Shea T."/>
            <person name="Sisk P."/>
            <person name="Stolte C."/>
            <person name="Sykes S."/>
            <person name="Wortman J."/>
            <person name="Nusbaum C."/>
            <person name="Birren B."/>
        </authorList>
    </citation>
    <scope>NUCLEOTIDE SEQUENCE [LARGE SCALE GENOMIC DNA]</scope>
    <source>
        <strain evidence="3 4">YIT 12061</strain>
    </source>
</reference>
<dbReference type="PATRIC" id="fig|742817.3.peg.298"/>
<dbReference type="AlphaFoldDB" id="H1DDF1"/>
<dbReference type="GO" id="GO:0004175">
    <property type="term" value="F:endopeptidase activity"/>
    <property type="evidence" value="ECO:0007669"/>
    <property type="project" value="UniProtKB-ARBA"/>
</dbReference>
<evidence type="ECO:0000313" key="4">
    <source>
        <dbReference type="Proteomes" id="UP000004892"/>
    </source>
</evidence>
<keyword evidence="4" id="KW-1185">Reference proteome</keyword>
<name>H1DDF1_9BACT</name>
<dbReference type="RefSeq" id="WP_009135441.1">
    <property type="nucleotide sequence ID" value="NZ_JH594596.1"/>
</dbReference>
<feature type="transmembrane region" description="Helical" evidence="1">
    <location>
        <begin position="102"/>
        <end position="124"/>
    </location>
</feature>
<sequence length="297" mass="33146">MFLEKAYRGKNHWTFYVLTLLIVFVAIQIASLPLAVYLIIQNPEAAMQGNIGTLTSTNAGLALTLFTFVGGFIALFLCIHFIQKKKYLDIVTGRPKFDWKRLGFGAAIWSILTLITFAITIGTSNDSDILFQFDPVNFLILVIISLIFLPFQTAFEEILFRGYLMQGAALLFKSKWVAFFLIAILFGLMHISNPEIKAFGIEVALPQYMLMGLILGFIAIKDDGLELAIGLHLANNFLAAVTFTSDASALQTHALFKDLHPTASHLDTLIMLIAGVIFIAICNRKYRFLQDEIPPIE</sequence>
<keyword evidence="1" id="KW-0812">Transmembrane</keyword>
<feature type="transmembrane region" description="Helical" evidence="1">
    <location>
        <begin position="265"/>
        <end position="282"/>
    </location>
</feature>
<evidence type="ECO:0000313" key="3">
    <source>
        <dbReference type="EMBL" id="EHP50960.1"/>
    </source>
</evidence>
<accession>H1DDF1</accession>
<evidence type="ECO:0000259" key="2">
    <source>
        <dbReference type="Pfam" id="PF02517"/>
    </source>
</evidence>
<dbReference type="GeneID" id="98067948"/>
<dbReference type="STRING" id="742817.HMPREF9449_00287"/>
<dbReference type="PANTHER" id="PTHR39430:SF1">
    <property type="entry name" value="PROTEASE"/>
    <property type="match status" value="1"/>
</dbReference>
<feature type="transmembrane region" description="Helical" evidence="1">
    <location>
        <begin position="136"/>
        <end position="155"/>
    </location>
</feature>
<dbReference type="GO" id="GO:0080120">
    <property type="term" value="P:CAAX-box protein maturation"/>
    <property type="evidence" value="ECO:0007669"/>
    <property type="project" value="UniProtKB-ARBA"/>
</dbReference>
<dbReference type="eggNOG" id="COG1266">
    <property type="taxonomic scope" value="Bacteria"/>
</dbReference>